<organism evidence="1 2">
    <name type="scientific">Ranatra chinensis</name>
    <dbReference type="NCBI Taxonomy" id="642074"/>
    <lineage>
        <taxon>Eukaryota</taxon>
        <taxon>Metazoa</taxon>
        <taxon>Ecdysozoa</taxon>
        <taxon>Arthropoda</taxon>
        <taxon>Hexapoda</taxon>
        <taxon>Insecta</taxon>
        <taxon>Pterygota</taxon>
        <taxon>Neoptera</taxon>
        <taxon>Paraneoptera</taxon>
        <taxon>Hemiptera</taxon>
        <taxon>Heteroptera</taxon>
        <taxon>Panheteroptera</taxon>
        <taxon>Nepomorpha</taxon>
        <taxon>Nepidae</taxon>
        <taxon>Ranatrinae</taxon>
        <taxon>Ranatra</taxon>
    </lineage>
</organism>
<dbReference type="Proteomes" id="UP001558652">
    <property type="component" value="Unassembled WGS sequence"/>
</dbReference>
<evidence type="ECO:0000313" key="1">
    <source>
        <dbReference type="EMBL" id="KAL1128961.1"/>
    </source>
</evidence>
<accession>A0ABD0YCL3</accession>
<gene>
    <name evidence="1" type="ORF">AAG570_013495</name>
</gene>
<dbReference type="EMBL" id="JBFDAA010000009">
    <property type="protein sequence ID" value="KAL1128961.1"/>
    <property type="molecule type" value="Genomic_DNA"/>
</dbReference>
<reference evidence="1 2" key="1">
    <citation type="submission" date="2024-07" db="EMBL/GenBank/DDBJ databases">
        <title>Chromosome-level genome assembly of the water stick insect Ranatra chinensis (Heteroptera: Nepidae).</title>
        <authorList>
            <person name="Liu X."/>
        </authorList>
    </citation>
    <scope>NUCLEOTIDE SEQUENCE [LARGE SCALE GENOMIC DNA]</scope>
    <source>
        <strain evidence="1">Cailab_2021Rc</strain>
        <tissue evidence="1">Muscle</tissue>
    </source>
</reference>
<dbReference type="AlphaFoldDB" id="A0ABD0YCL3"/>
<comment type="caution">
    <text evidence="1">The sequence shown here is derived from an EMBL/GenBank/DDBJ whole genome shotgun (WGS) entry which is preliminary data.</text>
</comment>
<sequence length="179" mass="19384">MCGGRVRVWWGMKRGVVGARPVVRLLEPVLSSINLPPWGQHSRRPTRREVFLQVCRPCVFVVCLCSPTGVTLLCPICNYHGAVATANLSVPTFEKKVVSPSRELEANIYMRSVVSCSEFVGLNRFQLIAIRGARGTSAVGGGMTVRAKLVPAGTSTSPSHFAAVGYIRLPNAIFNTLAM</sequence>
<evidence type="ECO:0000313" key="2">
    <source>
        <dbReference type="Proteomes" id="UP001558652"/>
    </source>
</evidence>
<keyword evidence="2" id="KW-1185">Reference proteome</keyword>
<name>A0ABD0YCL3_9HEMI</name>
<proteinExistence type="predicted"/>
<protein>
    <submittedName>
        <fullName evidence="1">Uncharacterized protein</fullName>
    </submittedName>
</protein>